<sequence length="173" mass="18689">MTGHAAESANQTTFFHGCANSRPPLLGCLHWPLEPFRTASRSALSSRGELSLNSGDVPLPVSLLKQRFLYVCHYRNIPLRKSSCALSLSDTRHIPQKLSSFGVGVAEGSSLGFLYLGNPKRSNSSLQFSVVQVNARKACSMIPYTSFSCLINVASTPTPMGKLTALSHSCDDN</sequence>
<name>A0A165GPA1_XYLHT</name>
<evidence type="ECO:0000313" key="1">
    <source>
        <dbReference type="EMBL" id="KZF22429.1"/>
    </source>
</evidence>
<reference evidence="1 2" key="1">
    <citation type="journal article" date="2016" name="Fungal Biol.">
        <title>The genome of Xylona heveae provides a window into fungal endophytism.</title>
        <authorList>
            <person name="Gazis R."/>
            <person name="Kuo A."/>
            <person name="Riley R."/>
            <person name="LaButti K."/>
            <person name="Lipzen A."/>
            <person name="Lin J."/>
            <person name="Amirebrahimi M."/>
            <person name="Hesse C.N."/>
            <person name="Spatafora J.W."/>
            <person name="Henrissat B."/>
            <person name="Hainaut M."/>
            <person name="Grigoriev I.V."/>
            <person name="Hibbett D.S."/>
        </authorList>
    </citation>
    <scope>NUCLEOTIDE SEQUENCE [LARGE SCALE GENOMIC DNA]</scope>
    <source>
        <strain evidence="1 2">TC161</strain>
    </source>
</reference>
<keyword evidence="2" id="KW-1185">Reference proteome</keyword>
<dbReference type="GeneID" id="28894439"/>
<evidence type="ECO:0000313" key="2">
    <source>
        <dbReference type="Proteomes" id="UP000076632"/>
    </source>
</evidence>
<protein>
    <submittedName>
        <fullName evidence="1">Uncharacterized protein</fullName>
    </submittedName>
</protein>
<dbReference type="EMBL" id="KV407459">
    <property type="protein sequence ID" value="KZF22429.1"/>
    <property type="molecule type" value="Genomic_DNA"/>
</dbReference>
<organism evidence="1 2">
    <name type="scientific">Xylona heveae (strain CBS 132557 / TC161)</name>
    <dbReference type="NCBI Taxonomy" id="1328760"/>
    <lineage>
        <taxon>Eukaryota</taxon>
        <taxon>Fungi</taxon>
        <taxon>Dikarya</taxon>
        <taxon>Ascomycota</taxon>
        <taxon>Pezizomycotina</taxon>
        <taxon>Xylonomycetes</taxon>
        <taxon>Xylonales</taxon>
        <taxon>Xylonaceae</taxon>
        <taxon>Xylona</taxon>
    </lineage>
</organism>
<accession>A0A165GPA1</accession>
<gene>
    <name evidence="1" type="ORF">L228DRAFT_152700</name>
</gene>
<dbReference type="AlphaFoldDB" id="A0A165GPA1"/>
<dbReference type="InParanoid" id="A0A165GPA1"/>
<dbReference type="Proteomes" id="UP000076632">
    <property type="component" value="Unassembled WGS sequence"/>
</dbReference>
<dbReference type="RefSeq" id="XP_018187984.1">
    <property type="nucleotide sequence ID" value="XM_018329302.1"/>
</dbReference>
<proteinExistence type="predicted"/>